<dbReference type="RefSeq" id="XP_003286783.1">
    <property type="nucleotide sequence ID" value="XM_003286735.1"/>
</dbReference>
<name>F0ZH93_DICPU</name>
<dbReference type="KEGG" id="dpp:DICPUDRAFT_150791"/>
<dbReference type="InParanoid" id="F0ZH93"/>
<organism evidence="2 3">
    <name type="scientific">Dictyostelium purpureum</name>
    <name type="common">Slime mold</name>
    <dbReference type="NCBI Taxonomy" id="5786"/>
    <lineage>
        <taxon>Eukaryota</taxon>
        <taxon>Amoebozoa</taxon>
        <taxon>Evosea</taxon>
        <taxon>Eumycetozoa</taxon>
        <taxon>Dictyostelia</taxon>
        <taxon>Dictyosteliales</taxon>
        <taxon>Dictyosteliaceae</taxon>
        <taxon>Dictyostelium</taxon>
    </lineage>
</organism>
<dbReference type="AlphaFoldDB" id="F0ZH93"/>
<keyword evidence="1" id="KW-0732">Signal</keyword>
<dbReference type="eggNOG" id="ENOG502RI0A">
    <property type="taxonomic scope" value="Eukaryota"/>
</dbReference>
<dbReference type="VEuPathDB" id="AmoebaDB:DICPUDRAFT_150791"/>
<feature type="signal peptide" evidence="1">
    <location>
        <begin position="1"/>
        <end position="25"/>
    </location>
</feature>
<dbReference type="EMBL" id="GL871019">
    <property type="protein sequence ID" value="EGC36684.1"/>
    <property type="molecule type" value="Genomic_DNA"/>
</dbReference>
<gene>
    <name evidence="2" type="ORF">DICPUDRAFT_150791</name>
</gene>
<dbReference type="GeneID" id="10504177"/>
<dbReference type="Proteomes" id="UP000001064">
    <property type="component" value="Unassembled WGS sequence"/>
</dbReference>
<evidence type="ECO:0000313" key="2">
    <source>
        <dbReference type="EMBL" id="EGC36684.1"/>
    </source>
</evidence>
<evidence type="ECO:0000313" key="3">
    <source>
        <dbReference type="Proteomes" id="UP000001064"/>
    </source>
</evidence>
<dbReference type="OrthoDB" id="21761at2759"/>
<proteinExistence type="predicted"/>
<dbReference type="FunCoup" id="F0ZH93">
    <property type="interactions" value="937"/>
</dbReference>
<accession>F0ZH93</accession>
<protein>
    <submittedName>
        <fullName evidence="2">Uncharacterized protein</fullName>
    </submittedName>
</protein>
<dbReference type="OMA" id="RISANCI"/>
<reference evidence="3" key="1">
    <citation type="journal article" date="2011" name="Genome Biol.">
        <title>Comparative genomics of the social amoebae Dictyostelium discoideum and Dictyostelium purpureum.</title>
        <authorList>
            <consortium name="US DOE Joint Genome Institute (JGI-PGF)"/>
            <person name="Sucgang R."/>
            <person name="Kuo A."/>
            <person name="Tian X."/>
            <person name="Salerno W."/>
            <person name="Parikh A."/>
            <person name="Feasley C.L."/>
            <person name="Dalin E."/>
            <person name="Tu H."/>
            <person name="Huang E."/>
            <person name="Barry K."/>
            <person name="Lindquist E."/>
            <person name="Shapiro H."/>
            <person name="Bruce D."/>
            <person name="Schmutz J."/>
            <person name="Salamov A."/>
            <person name="Fey P."/>
            <person name="Gaudet P."/>
            <person name="Anjard C."/>
            <person name="Babu M.M."/>
            <person name="Basu S."/>
            <person name="Bushmanova Y."/>
            <person name="van der Wel H."/>
            <person name="Katoh-Kurasawa M."/>
            <person name="Dinh C."/>
            <person name="Coutinho P.M."/>
            <person name="Saito T."/>
            <person name="Elias M."/>
            <person name="Schaap P."/>
            <person name="Kay R.R."/>
            <person name="Henrissat B."/>
            <person name="Eichinger L."/>
            <person name="Rivero F."/>
            <person name="Putnam N.H."/>
            <person name="West C.M."/>
            <person name="Loomis W.F."/>
            <person name="Chisholm R.L."/>
            <person name="Shaulsky G."/>
            <person name="Strassmann J.E."/>
            <person name="Queller D.C."/>
            <person name="Kuspa A."/>
            <person name="Grigoriev I.V."/>
        </authorList>
    </citation>
    <scope>NUCLEOTIDE SEQUENCE [LARGE SCALE GENOMIC DNA]</scope>
    <source>
        <strain evidence="3">QSDP1</strain>
    </source>
</reference>
<feature type="chain" id="PRO_5003262421" evidence="1">
    <location>
        <begin position="26"/>
        <end position="139"/>
    </location>
</feature>
<sequence length="139" mass="15707">MNIKYTLIFTICTIFTLGFVNRISANCICNGATKIVNSNDPNVLSEDVVKIFAHWDLNGSVFLYNKTDGYIQLPDEFRNNVQSYQSGIDVCFIKWYPREQVQIHAGDYHKNYAALTNFGQRMDGIYAGSCSDAICPLSK</sequence>
<evidence type="ECO:0000256" key="1">
    <source>
        <dbReference type="SAM" id="SignalP"/>
    </source>
</evidence>
<keyword evidence="3" id="KW-1185">Reference proteome</keyword>